<feature type="signal peptide" evidence="1">
    <location>
        <begin position="1"/>
        <end position="25"/>
    </location>
</feature>
<evidence type="ECO:0000256" key="1">
    <source>
        <dbReference type="SAM" id="SignalP"/>
    </source>
</evidence>
<comment type="caution">
    <text evidence="2">The sequence shown here is derived from an EMBL/GenBank/DDBJ whole genome shotgun (WGS) entry which is preliminary data.</text>
</comment>
<protein>
    <submittedName>
        <fullName evidence="2">Protein disulfide-isomerase A3-like protein</fullName>
    </submittedName>
</protein>
<evidence type="ECO:0000313" key="3">
    <source>
        <dbReference type="Proteomes" id="UP001279410"/>
    </source>
</evidence>
<accession>A0AAD3NK73</accession>
<feature type="chain" id="PRO_5041925832" evidence="1">
    <location>
        <begin position="26"/>
        <end position="127"/>
    </location>
</feature>
<dbReference type="EMBL" id="BRZM01001576">
    <property type="protein sequence ID" value="GLD73432.1"/>
    <property type="molecule type" value="Genomic_DNA"/>
</dbReference>
<gene>
    <name evidence="2" type="ORF">AKAME5_002475700</name>
</gene>
<sequence length="127" mass="13953">MAVAVRLLPAVTLALLSGFLGAGSSRRDVLELGDSDFDYLATEHETMLSLRWTVTWLLRACHCSISPSQKIFSGRGSPLDGGMQYMSGWAVQTQSTEAETLAPSSQHFWRHVSLGGLFVLYDHIQIP</sequence>
<reference evidence="2" key="1">
    <citation type="submission" date="2022-08" db="EMBL/GenBank/DDBJ databases">
        <title>Genome sequencing of akame (Lates japonicus).</title>
        <authorList>
            <person name="Hashiguchi Y."/>
            <person name="Takahashi H."/>
        </authorList>
    </citation>
    <scope>NUCLEOTIDE SEQUENCE</scope>
    <source>
        <strain evidence="2">Kochi</strain>
    </source>
</reference>
<keyword evidence="1" id="KW-0732">Signal</keyword>
<organism evidence="2 3">
    <name type="scientific">Lates japonicus</name>
    <name type="common">Japanese lates</name>
    <dbReference type="NCBI Taxonomy" id="270547"/>
    <lineage>
        <taxon>Eukaryota</taxon>
        <taxon>Metazoa</taxon>
        <taxon>Chordata</taxon>
        <taxon>Craniata</taxon>
        <taxon>Vertebrata</taxon>
        <taxon>Euteleostomi</taxon>
        <taxon>Actinopterygii</taxon>
        <taxon>Neopterygii</taxon>
        <taxon>Teleostei</taxon>
        <taxon>Neoteleostei</taxon>
        <taxon>Acanthomorphata</taxon>
        <taxon>Carangaria</taxon>
        <taxon>Carangaria incertae sedis</taxon>
        <taxon>Centropomidae</taxon>
        <taxon>Lates</taxon>
    </lineage>
</organism>
<name>A0AAD3NK73_LATJO</name>
<keyword evidence="3" id="KW-1185">Reference proteome</keyword>
<evidence type="ECO:0000313" key="2">
    <source>
        <dbReference type="EMBL" id="GLD73432.1"/>
    </source>
</evidence>
<dbReference type="Proteomes" id="UP001279410">
    <property type="component" value="Unassembled WGS sequence"/>
</dbReference>
<dbReference type="AlphaFoldDB" id="A0AAD3NK73"/>
<proteinExistence type="predicted"/>